<name>A0A6J5RR77_9CAUD</name>
<feature type="non-terminal residue" evidence="3">
    <location>
        <position position="1"/>
    </location>
</feature>
<dbReference type="EMBL" id="LR796879">
    <property type="protein sequence ID" value="CAB4171502.1"/>
    <property type="molecule type" value="Genomic_DNA"/>
</dbReference>
<gene>
    <name evidence="3" type="ORF">UFOVP1345_1</name>
    <name evidence="4" type="ORF">UFOVP1542_1</name>
    <name evidence="2" type="ORF">UFOVP920_1</name>
</gene>
<keyword evidence="1" id="KW-1133">Transmembrane helix</keyword>
<accession>A0A6J5PK73</accession>
<keyword evidence="1" id="KW-0472">Membrane</keyword>
<evidence type="ECO:0000313" key="2">
    <source>
        <dbReference type="EMBL" id="CAB4171502.1"/>
    </source>
</evidence>
<sequence length="25" mass="2721">ARVRDWLLLVAAGIATGTILFYSIT</sequence>
<dbReference type="EMBL" id="LR798390">
    <property type="protein sequence ID" value="CAB5228561.1"/>
    <property type="molecule type" value="Genomic_DNA"/>
</dbReference>
<evidence type="ECO:0000313" key="4">
    <source>
        <dbReference type="EMBL" id="CAB5228561.1"/>
    </source>
</evidence>
<keyword evidence="1" id="KW-0812">Transmembrane</keyword>
<accession>A0A6J7XCG1</accession>
<reference evidence="3" key="1">
    <citation type="submission" date="2020-05" db="EMBL/GenBank/DDBJ databases">
        <authorList>
            <person name="Chiriac C."/>
            <person name="Salcher M."/>
            <person name="Ghai R."/>
            <person name="Kavagutti S V."/>
        </authorList>
    </citation>
    <scope>NUCLEOTIDE SEQUENCE</scope>
</reference>
<evidence type="ECO:0000256" key="1">
    <source>
        <dbReference type="SAM" id="Phobius"/>
    </source>
</evidence>
<protein>
    <submittedName>
        <fullName evidence="3">Uncharacterized protein</fullName>
    </submittedName>
</protein>
<evidence type="ECO:0000313" key="3">
    <source>
        <dbReference type="EMBL" id="CAB4199629.1"/>
    </source>
</evidence>
<accession>A0A6J5RR77</accession>
<feature type="transmembrane region" description="Helical" evidence="1">
    <location>
        <begin position="6"/>
        <end position="24"/>
    </location>
</feature>
<dbReference type="EMBL" id="LR797298">
    <property type="protein sequence ID" value="CAB4199629.1"/>
    <property type="molecule type" value="Genomic_DNA"/>
</dbReference>
<organism evidence="3">
    <name type="scientific">uncultured Caudovirales phage</name>
    <dbReference type="NCBI Taxonomy" id="2100421"/>
    <lineage>
        <taxon>Viruses</taxon>
        <taxon>Duplodnaviria</taxon>
        <taxon>Heunggongvirae</taxon>
        <taxon>Uroviricota</taxon>
        <taxon>Caudoviricetes</taxon>
        <taxon>Peduoviridae</taxon>
        <taxon>Maltschvirus</taxon>
        <taxon>Maltschvirus maltsch</taxon>
    </lineage>
</organism>
<proteinExistence type="predicted"/>